<evidence type="ECO:0000313" key="3">
    <source>
        <dbReference type="Proteomes" id="UP000515860"/>
    </source>
</evidence>
<gene>
    <name evidence="2" type="ORF">H9Q79_03285</name>
</gene>
<keyword evidence="1" id="KW-0812">Transmembrane</keyword>
<name>A0A7G9GEU3_9FIRM</name>
<sequence>MNKKDKKTLQGIKIRNFNYWMIVIACILYGFLIYETAQISIKYRVMTAATQKYIACEKNAALVHDGSDELTEQVRLYAVTMKPEYMEAYFKEANVTRSRDKAL</sequence>
<evidence type="ECO:0000313" key="2">
    <source>
        <dbReference type="EMBL" id="QNM09325.1"/>
    </source>
</evidence>
<keyword evidence="3" id="KW-1185">Reference proteome</keyword>
<protein>
    <submittedName>
        <fullName evidence="2">Uncharacterized protein</fullName>
    </submittedName>
</protein>
<dbReference type="Proteomes" id="UP000515860">
    <property type="component" value="Chromosome"/>
</dbReference>
<reference evidence="2 3" key="1">
    <citation type="submission" date="2020-08" db="EMBL/GenBank/DDBJ databases">
        <authorList>
            <person name="Liu C."/>
            <person name="Sun Q."/>
        </authorList>
    </citation>
    <scope>NUCLEOTIDE SEQUENCE [LARGE SCALE GENOMIC DNA]</scope>
    <source>
        <strain evidence="2 3">NSJ-29</strain>
    </source>
</reference>
<accession>A0A7G9GEU3</accession>
<evidence type="ECO:0000256" key="1">
    <source>
        <dbReference type="SAM" id="Phobius"/>
    </source>
</evidence>
<organism evidence="2 3">
    <name type="scientific">Wansuia hejianensis</name>
    <dbReference type="NCBI Taxonomy" id="2763667"/>
    <lineage>
        <taxon>Bacteria</taxon>
        <taxon>Bacillati</taxon>
        <taxon>Bacillota</taxon>
        <taxon>Clostridia</taxon>
        <taxon>Lachnospirales</taxon>
        <taxon>Lachnospiraceae</taxon>
        <taxon>Wansuia</taxon>
    </lineage>
</organism>
<dbReference type="AlphaFoldDB" id="A0A7G9GEU3"/>
<keyword evidence="1" id="KW-0472">Membrane</keyword>
<proteinExistence type="predicted"/>
<feature type="transmembrane region" description="Helical" evidence="1">
    <location>
        <begin position="17"/>
        <end position="34"/>
    </location>
</feature>
<keyword evidence="1" id="KW-1133">Transmembrane helix</keyword>
<dbReference type="KEGG" id="whj:H9Q79_03285"/>
<dbReference type="RefSeq" id="WP_249329186.1">
    <property type="nucleotide sequence ID" value="NZ_CP060635.1"/>
</dbReference>
<dbReference type="PROSITE" id="PS51257">
    <property type="entry name" value="PROKAR_LIPOPROTEIN"/>
    <property type="match status" value="1"/>
</dbReference>
<dbReference type="EMBL" id="CP060635">
    <property type="protein sequence ID" value="QNM09325.1"/>
    <property type="molecule type" value="Genomic_DNA"/>
</dbReference>